<gene>
    <name evidence="6" type="ORF">COU00_01740</name>
</gene>
<dbReference type="FunFam" id="2.40.50.100:FF:000020">
    <property type="entry name" value="50S ribosomal protein L27"/>
    <property type="match status" value="1"/>
</dbReference>
<evidence type="ECO:0000313" key="7">
    <source>
        <dbReference type="Proteomes" id="UP000229335"/>
    </source>
</evidence>
<dbReference type="GO" id="GO:0005840">
    <property type="term" value="C:ribosome"/>
    <property type="evidence" value="ECO:0007669"/>
    <property type="project" value="UniProtKB-KW"/>
</dbReference>
<dbReference type="Proteomes" id="UP000229335">
    <property type="component" value="Unassembled WGS sequence"/>
</dbReference>
<name>A0A2M6WMA7_9BACT</name>
<dbReference type="PANTHER" id="PTHR15893">
    <property type="entry name" value="RIBOSOMAL PROTEIN L27"/>
    <property type="match status" value="1"/>
</dbReference>
<dbReference type="GO" id="GO:1990904">
    <property type="term" value="C:ribonucleoprotein complex"/>
    <property type="evidence" value="ECO:0007669"/>
    <property type="project" value="UniProtKB-KW"/>
</dbReference>
<evidence type="ECO:0000256" key="4">
    <source>
        <dbReference type="ARBA" id="ARBA00035175"/>
    </source>
</evidence>
<dbReference type="InterPro" id="IPR001684">
    <property type="entry name" value="Ribosomal_bL27"/>
</dbReference>
<dbReference type="SUPFAM" id="SSF110324">
    <property type="entry name" value="Ribosomal L27 protein-like"/>
    <property type="match status" value="1"/>
</dbReference>
<reference evidence="7" key="1">
    <citation type="submission" date="2017-09" db="EMBL/GenBank/DDBJ databases">
        <title>Depth-based differentiation of microbial function through sediment-hosted aquifers and enrichment of novel symbionts in the deep terrestrial subsurface.</title>
        <authorList>
            <person name="Probst A.J."/>
            <person name="Ladd B."/>
            <person name="Jarett J.K."/>
            <person name="Geller-Mcgrath D.E."/>
            <person name="Sieber C.M.K."/>
            <person name="Emerson J.B."/>
            <person name="Anantharaman K."/>
            <person name="Thomas B.C."/>
            <person name="Malmstrom R."/>
            <person name="Stieglmeier M."/>
            <person name="Klingl A."/>
            <person name="Woyke T."/>
            <person name="Ryan C.M."/>
            <person name="Banfield J.F."/>
        </authorList>
    </citation>
    <scope>NUCLEOTIDE SEQUENCE [LARGE SCALE GENOMIC DNA]</scope>
</reference>
<evidence type="ECO:0000256" key="2">
    <source>
        <dbReference type="ARBA" id="ARBA00022980"/>
    </source>
</evidence>
<evidence type="ECO:0000256" key="5">
    <source>
        <dbReference type="ARBA" id="ARBA00035477"/>
    </source>
</evidence>
<dbReference type="EMBL" id="PFAS01000026">
    <property type="protein sequence ID" value="PIT93938.1"/>
    <property type="molecule type" value="Genomic_DNA"/>
</dbReference>
<dbReference type="GO" id="GO:0006412">
    <property type="term" value="P:translation"/>
    <property type="evidence" value="ECO:0007669"/>
    <property type="project" value="InterPro"/>
</dbReference>
<proteinExistence type="inferred from homology"/>
<keyword evidence="2 6" id="KW-0689">Ribosomal protein</keyword>
<keyword evidence="3" id="KW-0687">Ribonucleoprotein</keyword>
<dbReference type="PRINTS" id="PR00063">
    <property type="entry name" value="RIBOSOMALL27"/>
</dbReference>
<evidence type="ECO:0000256" key="3">
    <source>
        <dbReference type="ARBA" id="ARBA00023274"/>
    </source>
</evidence>
<comment type="caution">
    <text evidence="6">The sequence shown here is derived from an EMBL/GenBank/DDBJ whole genome shotgun (WGS) entry which is preliminary data.</text>
</comment>
<dbReference type="PROSITE" id="PS00831">
    <property type="entry name" value="RIBOSOMAL_L27"/>
    <property type="match status" value="1"/>
</dbReference>
<dbReference type="NCBIfam" id="TIGR00062">
    <property type="entry name" value="L27"/>
    <property type="match status" value="1"/>
</dbReference>
<dbReference type="AlphaFoldDB" id="A0A2M6WMA7"/>
<dbReference type="PANTHER" id="PTHR15893:SF0">
    <property type="entry name" value="LARGE RIBOSOMAL SUBUNIT PROTEIN BL27M"/>
    <property type="match status" value="1"/>
</dbReference>
<evidence type="ECO:0000256" key="1">
    <source>
        <dbReference type="ARBA" id="ARBA00010797"/>
    </source>
</evidence>
<protein>
    <recommendedName>
        <fullName evidence="4">Large ribosomal subunit protein bL27</fullName>
    </recommendedName>
    <alternativeName>
        <fullName evidence="5">50S ribosomal protein L27</fullName>
    </alternativeName>
</protein>
<comment type="similarity">
    <text evidence="1">Belongs to the bacterial ribosomal protein bL27 family.</text>
</comment>
<evidence type="ECO:0000313" key="6">
    <source>
        <dbReference type="EMBL" id="PIT93938.1"/>
    </source>
</evidence>
<dbReference type="Pfam" id="PF01016">
    <property type="entry name" value="Ribosomal_L27"/>
    <property type="match status" value="1"/>
</dbReference>
<organism evidence="6 7">
    <name type="scientific">Candidatus Falkowbacteria bacterium CG10_big_fil_rev_8_21_14_0_10_43_11</name>
    <dbReference type="NCBI Taxonomy" id="1974568"/>
    <lineage>
        <taxon>Bacteria</taxon>
        <taxon>Candidatus Falkowiibacteriota</taxon>
    </lineage>
</organism>
<dbReference type="Gene3D" id="2.40.50.100">
    <property type="match status" value="1"/>
</dbReference>
<accession>A0A2M6WMA7</accession>
<dbReference type="GO" id="GO:0003735">
    <property type="term" value="F:structural constituent of ribosome"/>
    <property type="evidence" value="ECO:0007669"/>
    <property type="project" value="InterPro"/>
</dbReference>
<sequence>MAHKKAGGSTTLGRDSRPKYLGVKLHEGENAKVGSIIIRQRGTKWHPGKNVKKGGDDTIFSLINGAVKFTKKTLKKYDGSLKQATVVNVLPAQK</sequence>
<dbReference type="InterPro" id="IPR018261">
    <property type="entry name" value="Ribosomal_bL27_CS"/>
</dbReference>